<dbReference type="AlphaFoldDB" id="A0A6M4A0Y2"/>
<accession>A0A6M4A0Y2</accession>
<evidence type="ECO:0000313" key="1">
    <source>
        <dbReference type="EMBL" id="QJQ04500.1"/>
    </source>
</evidence>
<sequence length="78" mass="8381">MAGLRCAGVHYGCSADVAHMGANGSFDLMLARVQTRSAKNFCRAYWQACFAYGCWARQLPHDIATYLSIYGALGSAGV</sequence>
<name>A0A6M4A0Y2_9BURK</name>
<gene>
    <name evidence="1" type="ORF">EJG51_014165</name>
</gene>
<reference evidence="1 2" key="1">
    <citation type="journal article" date="2019" name="Int. J. Syst. Evol. Microbiol.">
        <title>Undibacterium piscinae sp. nov., isolated from Korean shiner intestine.</title>
        <authorList>
            <person name="Lee S.Y."/>
            <person name="Kang W."/>
            <person name="Kim P.S."/>
            <person name="Kim H.S."/>
            <person name="Sung H."/>
            <person name="Shin N.R."/>
            <person name="Whon T.W."/>
            <person name="Yun J.H."/>
            <person name="Lee J.Y."/>
            <person name="Lee J.Y."/>
            <person name="Jung M.J."/>
            <person name="Jeong Y.S."/>
            <person name="Tak E.J."/>
            <person name="Han J.E."/>
            <person name="Hyun D.W."/>
            <person name="Kang M.S."/>
            <person name="Lee K.E."/>
            <person name="Lee B.H."/>
            <person name="Bae J.W."/>
        </authorList>
    </citation>
    <scope>NUCLEOTIDE SEQUENCE [LARGE SCALE GENOMIC DNA]</scope>
    <source>
        <strain evidence="1 2">S11R28</strain>
    </source>
</reference>
<proteinExistence type="predicted"/>
<dbReference type="Proteomes" id="UP000274350">
    <property type="component" value="Chromosome"/>
</dbReference>
<dbReference type="KEGG" id="upi:EJG51_014165"/>
<organism evidence="1 2">
    <name type="scientific">Undibacterium piscinae</name>
    <dbReference type="NCBI Taxonomy" id="2495591"/>
    <lineage>
        <taxon>Bacteria</taxon>
        <taxon>Pseudomonadati</taxon>
        <taxon>Pseudomonadota</taxon>
        <taxon>Betaproteobacteria</taxon>
        <taxon>Burkholderiales</taxon>
        <taxon>Oxalobacteraceae</taxon>
        <taxon>Undibacterium</taxon>
    </lineage>
</organism>
<evidence type="ECO:0000313" key="2">
    <source>
        <dbReference type="Proteomes" id="UP000274350"/>
    </source>
</evidence>
<keyword evidence="2" id="KW-1185">Reference proteome</keyword>
<protein>
    <submittedName>
        <fullName evidence="1">Uncharacterized protein</fullName>
    </submittedName>
</protein>
<dbReference type="EMBL" id="CP051152">
    <property type="protein sequence ID" value="QJQ04500.1"/>
    <property type="molecule type" value="Genomic_DNA"/>
</dbReference>